<feature type="coiled-coil region" evidence="1">
    <location>
        <begin position="357"/>
        <end position="405"/>
    </location>
</feature>
<keyword evidence="1" id="KW-0175">Coiled coil</keyword>
<dbReference type="Gene3D" id="3.40.50.300">
    <property type="entry name" value="P-loop containing nucleotide triphosphate hydrolases"/>
    <property type="match status" value="1"/>
</dbReference>
<dbReference type="Pfam" id="PF12532">
    <property type="entry name" value="DUF3732"/>
    <property type="match status" value="1"/>
</dbReference>
<comment type="caution">
    <text evidence="2">The sequence shown here is derived from an EMBL/GenBank/DDBJ whole genome shotgun (WGS) entry which is preliminary data.</text>
</comment>
<dbReference type="InterPro" id="IPR022205">
    <property type="entry name" value="DUF3732"/>
</dbReference>
<protein>
    <recommendedName>
        <fullName evidence="4">Rad50/SbcC-type AAA domain-containing protein</fullName>
    </recommendedName>
</protein>
<evidence type="ECO:0000256" key="1">
    <source>
        <dbReference type="SAM" id="Coils"/>
    </source>
</evidence>
<dbReference type="Proteomes" id="UP000035154">
    <property type="component" value="Unassembled WGS sequence"/>
</dbReference>
<name>A0A0G9KR17_9BACT</name>
<feature type="coiled-coil region" evidence="1">
    <location>
        <begin position="268"/>
        <end position="302"/>
    </location>
</feature>
<sequence length="644" mass="74353">MQIRNIILYKNSDYEPRILSFKIGAVNIITGESSTGKTAIIDIVDYCLGSSNFNVKGSKIRDSVSWFAIIVKFGNEEVFIARENPTFSGKLSTNAICFSHSDNINVPTFNELINNSTISALNSFISNKLGINDNLHVSLNNTRDNLEATFKHSRLFSFQPQNVIAEFKYLFFNQDDNFVSMAIKDTLPYILGAIREDELLIQQNLTLKKKELNKLLRQKKVDESIYEQSIEQLKTLLEEARELDLISNDIDIQNDEDAITVLNKVLEIDETLQTISSENEQISKLLERKRLLKTELTTIKNEIYAVRNFKDNTNTYEEQVSSQHDRLLSIGLYKEPTNKTFWNSILGEEVDSITPTIEAINNSLKSLLDGLQFTEQEKPKVQRILNELEIKRNDKIAEIKNIETSIGHIYKENEELNKLKNLNIRKGKVIGRISLFFDSIKSIKKDSSLNERITNLNNEIIELEATISQEEKENKINAILNKINIIMSSWSNLINWEYQNYNLRFDIKKLTIFADSDAKSESLQQMGSGENWLACHLLIHLALHKHFIEKKRPVPNFLILDQPTQVHYPKGYKETLNSKVESSDETADKRMFEFIFKVVSELSPNLQVIIMDHADFDEENFQNVIIEKWRNGQKLVPLEWINKD</sequence>
<organism evidence="2 3">
    <name type="scientific">Aliarcobacter butzleri L355</name>
    <dbReference type="NCBI Taxonomy" id="1447263"/>
    <lineage>
        <taxon>Bacteria</taxon>
        <taxon>Pseudomonadati</taxon>
        <taxon>Campylobacterota</taxon>
        <taxon>Epsilonproteobacteria</taxon>
        <taxon>Campylobacterales</taxon>
        <taxon>Arcobacteraceae</taxon>
        <taxon>Aliarcobacter</taxon>
    </lineage>
</organism>
<dbReference type="PATRIC" id="fig|1447263.3.peg.2008"/>
<accession>A0A0G9KR17</accession>
<feature type="coiled-coil region" evidence="1">
    <location>
        <begin position="446"/>
        <end position="473"/>
    </location>
</feature>
<evidence type="ECO:0000313" key="3">
    <source>
        <dbReference type="Proteomes" id="UP000035154"/>
    </source>
</evidence>
<dbReference type="InterPro" id="IPR027417">
    <property type="entry name" value="P-loop_NTPase"/>
</dbReference>
<reference evidence="2 3" key="1">
    <citation type="submission" date="2014-01" db="EMBL/GenBank/DDBJ databases">
        <title>Development of a Comparative Genomic Fingerprinting Assay for High Resolution Genotyping of Arcobacter butzleri.</title>
        <authorList>
            <person name="Webb A.L."/>
            <person name="Inglis G.D."/>
            <person name="Kruczkiewicz P."/>
            <person name="Selinger L.B."/>
            <person name="Taboada E.N."/>
        </authorList>
    </citation>
    <scope>NUCLEOTIDE SEQUENCE [LARGE SCALE GENOMIC DNA]</scope>
    <source>
        <strain evidence="2 3">L355</strain>
    </source>
</reference>
<dbReference type="EMBL" id="JAIW01000063">
    <property type="protein sequence ID" value="KLE08175.1"/>
    <property type="molecule type" value="Genomic_DNA"/>
</dbReference>
<proteinExistence type="predicted"/>
<dbReference type="SUPFAM" id="SSF52540">
    <property type="entry name" value="P-loop containing nucleoside triphosphate hydrolases"/>
    <property type="match status" value="1"/>
</dbReference>
<dbReference type="AlphaFoldDB" id="A0A0G9KR17"/>
<gene>
    <name evidence="2" type="ORF">AF80_10295</name>
</gene>
<evidence type="ECO:0008006" key="4">
    <source>
        <dbReference type="Google" id="ProtNLM"/>
    </source>
</evidence>
<evidence type="ECO:0000313" key="2">
    <source>
        <dbReference type="EMBL" id="KLE08175.1"/>
    </source>
</evidence>